<dbReference type="Pfam" id="PF01373">
    <property type="entry name" value="Glyco_hydro_14"/>
    <property type="match status" value="1"/>
</dbReference>
<evidence type="ECO:0000256" key="3">
    <source>
        <dbReference type="ARBA" id="ARBA00012594"/>
    </source>
</evidence>
<feature type="binding site" evidence="9">
    <location>
        <position position="397"/>
    </location>
    <ligand>
        <name>substrate</name>
    </ligand>
</feature>
<accession>A0A2I0BBG1</accession>
<keyword evidence="5 10" id="KW-0119">Carbohydrate metabolism</keyword>
<feature type="binding site" evidence="9">
    <location>
        <begin position="483"/>
        <end position="484"/>
    </location>
    <ligand>
        <name>substrate</name>
    </ligand>
</feature>
<evidence type="ECO:0000256" key="4">
    <source>
        <dbReference type="ARBA" id="ARBA00022801"/>
    </source>
</evidence>
<dbReference type="EMBL" id="KZ451896">
    <property type="protein sequence ID" value="PKA65130.1"/>
    <property type="molecule type" value="Genomic_DNA"/>
</dbReference>
<evidence type="ECO:0000313" key="11">
    <source>
        <dbReference type="EMBL" id="PKA65130.1"/>
    </source>
</evidence>
<feature type="active site" description="Proton acceptor" evidence="8">
    <location>
        <position position="482"/>
    </location>
</feature>
<evidence type="ECO:0000256" key="1">
    <source>
        <dbReference type="ARBA" id="ARBA00000546"/>
    </source>
</evidence>
<feature type="binding site" evidence="9">
    <location>
        <position position="444"/>
    </location>
    <ligand>
        <name>substrate</name>
    </ligand>
</feature>
<dbReference type="SUPFAM" id="SSF51445">
    <property type="entry name" value="(Trans)glycosidases"/>
    <property type="match status" value="1"/>
</dbReference>
<evidence type="ECO:0000256" key="8">
    <source>
        <dbReference type="PIRSR" id="PIRSR601554-1"/>
    </source>
</evidence>
<evidence type="ECO:0000256" key="2">
    <source>
        <dbReference type="ARBA" id="ARBA00005652"/>
    </source>
</evidence>
<dbReference type="AlphaFoldDB" id="A0A2I0BBG1"/>
<dbReference type="InterPro" id="IPR001371">
    <property type="entry name" value="Glyco_hydro_14B_pln"/>
</dbReference>
<feature type="binding site" evidence="9">
    <location>
        <position position="200"/>
    </location>
    <ligand>
        <name>substrate</name>
    </ligand>
</feature>
<sequence>MALNLTHQIGSLCGTPIAEQAGGSDQPAAVPAAWKPTGPGGKLRCRIRQPGGQDLDSITPPVSPCRSPGFGSIRPDLSVACRALLEDAPAAEDAVELEYGGMGQGGKGKGVPVFVMLPLDTIKPGGGMNRKKAMAASLQALKAAGVEGVMVDVWWGIVERERPGEYDWGGYDDLMEMARRIGLKVQAVMSFHQCGGNVGDSVTIPLPRWVVEEMEKDPDLAYTDQWGRRNYEYVSLGCDALPVLKGRTPIQCYADFMRAFRDRFASLLGSTIVEVQVGMGPAGELRYPSYPELHGTWRFPGIGAFQCYDRFMLASLRAAAVSAGLQVWGHGGPTDVGGYNSWPEDAPFFRGDGGGWNGPYGEFFLSWYSGLLLEHGERILSAAYANFTGTGAKISVKVAGIHWHYGTRSHAAELTAGYYNTGLHDGYKAIAEMIGRHGAVLNFTCVEMKNFEQPGEAMCRPEELVRQVAAAARAAGVGLAGENALPRYDEAAHDQIVKTAAAEGREGEKMEAFTYLRMGPELFREENWRKFVGFVKRMREEGRCGEMVEREAESFVHATVPLVEEAAMALMAT</sequence>
<dbReference type="PRINTS" id="PR00750">
    <property type="entry name" value="BETAAMYLASE"/>
</dbReference>
<comment type="similarity">
    <text evidence="2 10">Belongs to the glycosyl hydrolase 14 family.</text>
</comment>
<evidence type="ECO:0000256" key="10">
    <source>
        <dbReference type="RuleBase" id="RU000509"/>
    </source>
</evidence>
<dbReference type="GO" id="GO:0000272">
    <property type="term" value="P:polysaccharide catabolic process"/>
    <property type="evidence" value="ECO:0007669"/>
    <property type="project" value="UniProtKB-KW"/>
</dbReference>
<feature type="binding site" evidence="9">
    <location>
        <position position="152"/>
    </location>
    <ligand>
        <name>substrate</name>
    </ligand>
</feature>
<protein>
    <recommendedName>
        <fullName evidence="3 10">Beta-amylase</fullName>
        <ecNumber evidence="3 10">3.2.1.2</ecNumber>
    </recommendedName>
</protein>
<keyword evidence="4 10" id="KW-0378">Hydrolase</keyword>
<feature type="binding site" evidence="9">
    <location>
        <position position="192"/>
    </location>
    <ligand>
        <name>substrate</name>
    </ligand>
</feature>
<dbReference type="InterPro" id="IPR018238">
    <property type="entry name" value="Glyco_hydro_14_CS"/>
</dbReference>
<dbReference type="GO" id="GO:0016161">
    <property type="term" value="F:beta-amylase activity"/>
    <property type="evidence" value="ECO:0007669"/>
    <property type="project" value="UniProtKB-EC"/>
</dbReference>
<feature type="binding site" evidence="9">
    <location>
        <position position="402"/>
    </location>
    <ligand>
        <name>substrate</name>
    </ligand>
</feature>
<dbReference type="PANTHER" id="PTHR31352">
    <property type="entry name" value="BETA-AMYLASE 1, CHLOROPLASTIC"/>
    <property type="match status" value="1"/>
</dbReference>
<evidence type="ECO:0000256" key="5">
    <source>
        <dbReference type="ARBA" id="ARBA00023277"/>
    </source>
</evidence>
<dbReference type="PROSITE" id="PS00506">
    <property type="entry name" value="BETA_AMYLASE_1"/>
    <property type="match status" value="1"/>
</dbReference>
<dbReference type="PRINTS" id="PR00842">
    <property type="entry name" value="GLHYDLASE14B"/>
</dbReference>
<dbReference type="InterPro" id="IPR017853">
    <property type="entry name" value="GH"/>
</dbReference>
<evidence type="ECO:0000256" key="9">
    <source>
        <dbReference type="PIRSR" id="PIRSR601554-2"/>
    </source>
</evidence>
<gene>
    <name evidence="11" type="primary">BAM1</name>
    <name evidence="11" type="ORF">AXF42_Ash013251</name>
</gene>
<organism evidence="11 12">
    <name type="scientific">Apostasia shenzhenica</name>
    <dbReference type="NCBI Taxonomy" id="1088818"/>
    <lineage>
        <taxon>Eukaryota</taxon>
        <taxon>Viridiplantae</taxon>
        <taxon>Streptophyta</taxon>
        <taxon>Embryophyta</taxon>
        <taxon>Tracheophyta</taxon>
        <taxon>Spermatophyta</taxon>
        <taxon>Magnoliopsida</taxon>
        <taxon>Liliopsida</taxon>
        <taxon>Asparagales</taxon>
        <taxon>Orchidaceae</taxon>
        <taxon>Apostasioideae</taxon>
        <taxon>Apostasia</taxon>
    </lineage>
</organism>
<dbReference type="InterPro" id="IPR001554">
    <property type="entry name" value="Glyco_hydro_14"/>
</dbReference>
<dbReference type="Proteomes" id="UP000236161">
    <property type="component" value="Unassembled WGS sequence"/>
</dbReference>
<keyword evidence="6 10" id="KW-0326">Glycosidase</keyword>
<comment type="catalytic activity">
    <reaction evidence="1 10">
        <text>Hydrolysis of (1-&gt;4)-alpha-D-glucosidic linkages in polysaccharides so as to remove successive maltose units from the non-reducing ends of the chains.</text>
        <dbReference type="EC" id="3.2.1.2"/>
    </reaction>
</comment>
<dbReference type="PROSITE" id="PS00679">
    <property type="entry name" value="BETA_AMYLASE_2"/>
    <property type="match status" value="1"/>
</dbReference>
<feature type="active site" description="Proton donor" evidence="8">
    <location>
        <position position="284"/>
    </location>
</feature>
<feature type="binding site" evidence="9">
    <location>
        <position position="517"/>
    </location>
    <ligand>
        <name>substrate</name>
    </ligand>
</feature>
<reference evidence="11 12" key="1">
    <citation type="journal article" date="2017" name="Nature">
        <title>The Apostasia genome and the evolution of orchids.</title>
        <authorList>
            <person name="Zhang G.Q."/>
            <person name="Liu K.W."/>
            <person name="Li Z."/>
            <person name="Lohaus R."/>
            <person name="Hsiao Y.Y."/>
            <person name="Niu S.C."/>
            <person name="Wang J.Y."/>
            <person name="Lin Y.C."/>
            <person name="Xu Q."/>
            <person name="Chen L.J."/>
            <person name="Yoshida K."/>
            <person name="Fujiwara S."/>
            <person name="Wang Z.W."/>
            <person name="Zhang Y.Q."/>
            <person name="Mitsuda N."/>
            <person name="Wang M."/>
            <person name="Liu G.H."/>
            <person name="Pecoraro L."/>
            <person name="Huang H.X."/>
            <person name="Xiao X.J."/>
            <person name="Lin M."/>
            <person name="Wu X.Y."/>
            <person name="Wu W.L."/>
            <person name="Chen Y.Y."/>
            <person name="Chang S.B."/>
            <person name="Sakamoto S."/>
            <person name="Ohme-Takagi M."/>
            <person name="Yagi M."/>
            <person name="Zeng S.J."/>
            <person name="Shen C.Y."/>
            <person name="Yeh C.M."/>
            <person name="Luo Y.B."/>
            <person name="Tsai W.C."/>
            <person name="Van de Peer Y."/>
            <person name="Liu Z.J."/>
        </authorList>
    </citation>
    <scope>NUCLEOTIDE SEQUENCE [LARGE SCALE GENOMIC DNA]</scope>
    <source>
        <strain evidence="12">cv. Shenzhen</strain>
        <tissue evidence="11">Stem</tissue>
    </source>
</reference>
<dbReference type="OrthoDB" id="1660156at2759"/>
<keyword evidence="12" id="KW-1185">Reference proteome</keyword>
<evidence type="ECO:0000256" key="7">
    <source>
        <dbReference type="ARBA" id="ARBA00023326"/>
    </source>
</evidence>
<dbReference type="PANTHER" id="PTHR31352:SF31">
    <property type="entry name" value="BETA-AMYLASE 1, CHLOROPLASTIC"/>
    <property type="match status" value="1"/>
</dbReference>
<evidence type="ECO:0000313" key="12">
    <source>
        <dbReference type="Proteomes" id="UP000236161"/>
    </source>
</evidence>
<keyword evidence="7 10" id="KW-0624">Polysaccharide degradation</keyword>
<dbReference type="EC" id="3.2.1.2" evidence="3 10"/>
<evidence type="ECO:0000256" key="6">
    <source>
        <dbReference type="ARBA" id="ARBA00023295"/>
    </source>
</evidence>
<dbReference type="STRING" id="1088818.A0A2I0BBG1"/>
<dbReference type="Gene3D" id="3.20.20.80">
    <property type="entry name" value="Glycosidases"/>
    <property type="match status" value="1"/>
</dbReference>
<name>A0A2I0BBG1_9ASPA</name>
<proteinExistence type="inferred from homology"/>